<dbReference type="STRING" id="101127.A0A1X2GV17"/>
<dbReference type="PROSITE" id="PS51257">
    <property type="entry name" value="PROKAR_LIPOPROTEIN"/>
    <property type="match status" value="1"/>
</dbReference>
<feature type="chain" id="PRO_5012868992" evidence="1">
    <location>
        <begin position="19"/>
        <end position="154"/>
    </location>
</feature>
<dbReference type="PANTHER" id="PTHR34309">
    <property type="entry name" value="SLR1406 PROTEIN"/>
    <property type="match status" value="1"/>
</dbReference>
<dbReference type="InterPro" id="IPR005624">
    <property type="entry name" value="PduO/GlcC-like"/>
</dbReference>
<dbReference type="AlphaFoldDB" id="A0A1X2GV17"/>
<dbReference type="Gene3D" id="3.30.450.150">
    <property type="entry name" value="Haem-degrading domain"/>
    <property type="match status" value="1"/>
</dbReference>
<dbReference type="SUPFAM" id="SSF143744">
    <property type="entry name" value="GlcG-like"/>
    <property type="match status" value="1"/>
</dbReference>
<reference evidence="2 3" key="1">
    <citation type="submission" date="2016-07" db="EMBL/GenBank/DDBJ databases">
        <title>Pervasive Adenine N6-methylation of Active Genes in Fungi.</title>
        <authorList>
            <consortium name="DOE Joint Genome Institute"/>
            <person name="Mondo S.J."/>
            <person name="Dannebaum R.O."/>
            <person name="Kuo R.C."/>
            <person name="Labutti K."/>
            <person name="Haridas S."/>
            <person name="Kuo A."/>
            <person name="Salamov A."/>
            <person name="Ahrendt S.R."/>
            <person name="Lipzen A."/>
            <person name="Sullivan W."/>
            <person name="Andreopoulos W.B."/>
            <person name="Clum A."/>
            <person name="Lindquist E."/>
            <person name="Daum C."/>
            <person name="Ramamoorthy G.K."/>
            <person name="Gryganskyi A."/>
            <person name="Culley D."/>
            <person name="Magnuson J.K."/>
            <person name="James T.Y."/>
            <person name="O'Malley M.A."/>
            <person name="Stajich J.E."/>
            <person name="Spatafora J.W."/>
            <person name="Visel A."/>
            <person name="Grigoriev I.V."/>
        </authorList>
    </citation>
    <scope>NUCLEOTIDE SEQUENCE [LARGE SCALE GENOMIC DNA]</scope>
    <source>
        <strain evidence="2 3">NRRL 3301</strain>
    </source>
</reference>
<gene>
    <name evidence="2" type="ORF">DM01DRAFT_1331344</name>
</gene>
<dbReference type="InterPro" id="IPR038084">
    <property type="entry name" value="PduO/GlcC-like_sf"/>
</dbReference>
<dbReference type="EMBL" id="MCGT01000002">
    <property type="protein sequence ID" value="ORX61874.1"/>
    <property type="molecule type" value="Genomic_DNA"/>
</dbReference>
<dbReference type="InterPro" id="IPR052517">
    <property type="entry name" value="GlcG_carb_metab_protein"/>
</dbReference>
<dbReference type="Proteomes" id="UP000242146">
    <property type="component" value="Unassembled WGS sequence"/>
</dbReference>
<comment type="caution">
    <text evidence="2">The sequence shown here is derived from an EMBL/GenBank/DDBJ whole genome shotgun (WGS) entry which is preliminary data.</text>
</comment>
<dbReference type="OrthoDB" id="2276076at2759"/>
<accession>A0A1X2GV17</accession>
<evidence type="ECO:0000256" key="1">
    <source>
        <dbReference type="SAM" id="SignalP"/>
    </source>
</evidence>
<evidence type="ECO:0000313" key="2">
    <source>
        <dbReference type="EMBL" id="ORX61874.1"/>
    </source>
</evidence>
<protein>
    <submittedName>
        <fullName evidence="2">DUF336-domain-containing protein</fullName>
    </submittedName>
</protein>
<organism evidence="2 3">
    <name type="scientific">Hesseltinella vesiculosa</name>
    <dbReference type="NCBI Taxonomy" id="101127"/>
    <lineage>
        <taxon>Eukaryota</taxon>
        <taxon>Fungi</taxon>
        <taxon>Fungi incertae sedis</taxon>
        <taxon>Mucoromycota</taxon>
        <taxon>Mucoromycotina</taxon>
        <taxon>Mucoromycetes</taxon>
        <taxon>Mucorales</taxon>
        <taxon>Cunninghamellaceae</taxon>
        <taxon>Hesseltinella</taxon>
    </lineage>
</organism>
<keyword evidence="1" id="KW-0732">Signal</keyword>
<name>A0A1X2GV17_9FUNG</name>
<sequence>MLKSVLILFFAVVALACAQVSVVNTVSTDASVKAAEAVLKAARKAGHHVSVAIIDRSGRVRLSITDDNAGPQTEESAKRKAFTAVSFGNPTSNLTAAASAPGVSIHDIPNTLFLAGGVPIPYNGLAIGAIGVGGAPSGDLDEQYARAGLATIHL</sequence>
<proteinExistence type="predicted"/>
<feature type="signal peptide" evidence="1">
    <location>
        <begin position="1"/>
        <end position="18"/>
    </location>
</feature>
<keyword evidence="3" id="KW-1185">Reference proteome</keyword>
<dbReference type="PANTHER" id="PTHR34309:SF1">
    <property type="entry name" value="PROTEIN GLCG"/>
    <property type="match status" value="1"/>
</dbReference>
<evidence type="ECO:0000313" key="3">
    <source>
        <dbReference type="Proteomes" id="UP000242146"/>
    </source>
</evidence>
<dbReference type="Pfam" id="PF03928">
    <property type="entry name" value="HbpS-like"/>
    <property type="match status" value="1"/>
</dbReference>